<evidence type="ECO:0000256" key="4">
    <source>
        <dbReference type="ARBA" id="ARBA00022475"/>
    </source>
</evidence>
<name>A0ABW1X3G6_9ACTN</name>
<evidence type="ECO:0000256" key="2">
    <source>
        <dbReference type="ARBA" id="ARBA00007935"/>
    </source>
</evidence>
<dbReference type="CDD" id="cd06550">
    <property type="entry name" value="TM_ABC_iron-siderophores_like"/>
    <property type="match status" value="1"/>
</dbReference>
<feature type="transmembrane region" description="Helical" evidence="8">
    <location>
        <begin position="118"/>
        <end position="137"/>
    </location>
</feature>
<proteinExistence type="inferred from homology"/>
<reference evidence="10" key="1">
    <citation type="journal article" date="2019" name="Int. J. Syst. Evol. Microbiol.">
        <title>The Global Catalogue of Microorganisms (GCM) 10K type strain sequencing project: providing services to taxonomists for standard genome sequencing and annotation.</title>
        <authorList>
            <consortium name="The Broad Institute Genomics Platform"/>
            <consortium name="The Broad Institute Genome Sequencing Center for Infectious Disease"/>
            <person name="Wu L."/>
            <person name="Ma J."/>
        </authorList>
    </citation>
    <scope>NUCLEOTIDE SEQUENCE [LARGE SCALE GENOMIC DNA]</scope>
    <source>
        <strain evidence="10">CGMCC 1.15277</strain>
    </source>
</reference>
<dbReference type="PANTHER" id="PTHR30472">
    <property type="entry name" value="FERRIC ENTEROBACTIN TRANSPORT SYSTEM PERMEASE PROTEIN"/>
    <property type="match status" value="1"/>
</dbReference>
<comment type="similarity">
    <text evidence="2">Belongs to the binding-protein-dependent transport system permease family. FecCD subfamily.</text>
</comment>
<dbReference type="PANTHER" id="PTHR30472:SF1">
    <property type="entry name" value="FE(3+) DICITRATE TRANSPORT SYSTEM PERMEASE PROTEIN FECC-RELATED"/>
    <property type="match status" value="1"/>
</dbReference>
<evidence type="ECO:0000313" key="10">
    <source>
        <dbReference type="Proteomes" id="UP001596266"/>
    </source>
</evidence>
<evidence type="ECO:0000313" key="9">
    <source>
        <dbReference type="EMBL" id="MFC6396657.1"/>
    </source>
</evidence>
<keyword evidence="5 8" id="KW-0812">Transmembrane</keyword>
<feature type="transmembrane region" description="Helical" evidence="8">
    <location>
        <begin position="197"/>
        <end position="216"/>
    </location>
</feature>
<dbReference type="Proteomes" id="UP001596266">
    <property type="component" value="Unassembled WGS sequence"/>
</dbReference>
<keyword evidence="3" id="KW-0813">Transport</keyword>
<sequence>MSHHDRRRTTALIVVAVVIVALCLASVVFGAREIALGDVIAALRGHDDTIAQTAVHRRIPRTLLALVVGASLGLSGAVMQGITRNPLADPGLLGVTAGASLAVVATMAFVGISSPVAITWVAVVGAAVTAVFVYQIGSAGRGGATPLKLALAGAAISAALSSLTSAVMLPRLESLNDYRFWQIGGVGGASTESLVQVLPFLIVGAVLCLLSARGLNSLALGDDLAAGLGEKVARTRALAALGSVLLCGAATALAGPIGFVGLVVPHACRLLVGPDHRWLLPFSLAVGAALLVASDILGRVVARPDEIDVGIITALLGAPIFIAIVRRQRARAL</sequence>
<keyword evidence="4" id="KW-1003">Cell membrane</keyword>
<dbReference type="Gene3D" id="1.10.3470.10">
    <property type="entry name" value="ABC transporter involved in vitamin B12 uptake, BtuC"/>
    <property type="match status" value="1"/>
</dbReference>
<dbReference type="EMBL" id="JBHSUA010000015">
    <property type="protein sequence ID" value="MFC6396657.1"/>
    <property type="molecule type" value="Genomic_DNA"/>
</dbReference>
<feature type="transmembrane region" description="Helical" evidence="8">
    <location>
        <begin position="237"/>
        <end position="258"/>
    </location>
</feature>
<accession>A0ABW1X3G6</accession>
<evidence type="ECO:0000256" key="8">
    <source>
        <dbReference type="SAM" id="Phobius"/>
    </source>
</evidence>
<comment type="subcellular location">
    <subcellularLocation>
        <location evidence="1">Cell membrane</location>
        <topology evidence="1">Multi-pass membrane protein</topology>
    </subcellularLocation>
</comment>
<organism evidence="9 10">
    <name type="scientific">Luteococcus sanguinis</name>
    <dbReference type="NCBI Taxonomy" id="174038"/>
    <lineage>
        <taxon>Bacteria</taxon>
        <taxon>Bacillati</taxon>
        <taxon>Actinomycetota</taxon>
        <taxon>Actinomycetes</taxon>
        <taxon>Propionibacteriales</taxon>
        <taxon>Propionibacteriaceae</taxon>
        <taxon>Luteococcus</taxon>
    </lineage>
</organism>
<evidence type="ECO:0000256" key="7">
    <source>
        <dbReference type="ARBA" id="ARBA00023136"/>
    </source>
</evidence>
<dbReference type="RefSeq" id="WP_343884359.1">
    <property type="nucleotide sequence ID" value="NZ_BAAAKI010000001.1"/>
</dbReference>
<evidence type="ECO:0000256" key="5">
    <source>
        <dbReference type="ARBA" id="ARBA00022692"/>
    </source>
</evidence>
<feature type="transmembrane region" description="Helical" evidence="8">
    <location>
        <begin position="91"/>
        <end position="112"/>
    </location>
</feature>
<feature type="transmembrane region" description="Helical" evidence="8">
    <location>
        <begin position="149"/>
        <end position="169"/>
    </location>
</feature>
<protein>
    <submittedName>
        <fullName evidence="9">FecCD family ABC transporter permease</fullName>
    </submittedName>
</protein>
<evidence type="ECO:0000256" key="6">
    <source>
        <dbReference type="ARBA" id="ARBA00022989"/>
    </source>
</evidence>
<feature type="transmembrane region" description="Helical" evidence="8">
    <location>
        <begin position="309"/>
        <end position="326"/>
    </location>
</feature>
<dbReference type="InterPro" id="IPR037294">
    <property type="entry name" value="ABC_BtuC-like"/>
</dbReference>
<evidence type="ECO:0000256" key="1">
    <source>
        <dbReference type="ARBA" id="ARBA00004651"/>
    </source>
</evidence>
<dbReference type="SUPFAM" id="SSF81345">
    <property type="entry name" value="ABC transporter involved in vitamin B12 uptake, BtuC"/>
    <property type="match status" value="1"/>
</dbReference>
<keyword evidence="6 8" id="KW-1133">Transmembrane helix</keyword>
<feature type="transmembrane region" description="Helical" evidence="8">
    <location>
        <begin position="62"/>
        <end position="79"/>
    </location>
</feature>
<evidence type="ECO:0000256" key="3">
    <source>
        <dbReference type="ARBA" id="ARBA00022448"/>
    </source>
</evidence>
<keyword evidence="10" id="KW-1185">Reference proteome</keyword>
<comment type="caution">
    <text evidence="9">The sequence shown here is derived from an EMBL/GenBank/DDBJ whole genome shotgun (WGS) entry which is preliminary data.</text>
</comment>
<dbReference type="InterPro" id="IPR000522">
    <property type="entry name" value="ABC_transptr_permease_BtuC"/>
</dbReference>
<feature type="transmembrane region" description="Helical" evidence="8">
    <location>
        <begin position="278"/>
        <end position="297"/>
    </location>
</feature>
<keyword evidence="7 8" id="KW-0472">Membrane</keyword>
<gene>
    <name evidence="9" type="ORF">ACFP57_06610</name>
</gene>
<dbReference type="Pfam" id="PF01032">
    <property type="entry name" value="FecCD"/>
    <property type="match status" value="1"/>
</dbReference>